<dbReference type="NCBIfam" id="NF010737">
    <property type="entry name" value="PRK14139.1"/>
    <property type="match status" value="1"/>
</dbReference>
<dbReference type="EMBL" id="BAET01000007">
    <property type="protein sequence ID" value="GAB54726.1"/>
    <property type="molecule type" value="Genomic_DNA"/>
</dbReference>
<dbReference type="HAMAP" id="MF_01151">
    <property type="entry name" value="GrpE"/>
    <property type="match status" value="1"/>
</dbReference>
<comment type="subunit">
    <text evidence="3 10">Homodimer.</text>
</comment>
<keyword evidence="4 10" id="KW-0963">Cytoplasm</keyword>
<comment type="subcellular location">
    <subcellularLocation>
        <location evidence="1 10">Cytoplasm</location>
    </subcellularLocation>
</comment>
<proteinExistence type="inferred from homology"/>
<dbReference type="NCBIfam" id="NF010748">
    <property type="entry name" value="PRK14150.1"/>
    <property type="match status" value="1"/>
</dbReference>
<dbReference type="GO" id="GO:0006457">
    <property type="term" value="P:protein folding"/>
    <property type="evidence" value="ECO:0007669"/>
    <property type="project" value="InterPro"/>
</dbReference>
<dbReference type="Proteomes" id="UP000053586">
    <property type="component" value="Unassembled WGS sequence"/>
</dbReference>
<dbReference type="FunFam" id="2.30.22.10:FF:000001">
    <property type="entry name" value="Protein GrpE"/>
    <property type="match status" value="1"/>
</dbReference>
<dbReference type="PANTHER" id="PTHR21237:SF23">
    <property type="entry name" value="GRPE PROTEIN HOMOLOG, MITOCHONDRIAL"/>
    <property type="match status" value="1"/>
</dbReference>
<evidence type="ECO:0000256" key="4">
    <source>
        <dbReference type="ARBA" id="ARBA00022490"/>
    </source>
</evidence>
<protein>
    <recommendedName>
        <fullName evidence="8 10">Protein GrpE</fullName>
    </recommendedName>
    <alternativeName>
        <fullName evidence="9 10">HSP-70 cofactor</fullName>
    </alternativeName>
</protein>
<comment type="function">
    <text evidence="7 10 11">Participates actively in the response to hyperosmotic and heat shock by preventing the aggregation of stress-denatured proteins, in association with DnaK and GrpE. It is the nucleotide exchange factor for DnaK and may function as a thermosensor. Unfolded proteins bind initially to DnaJ; upon interaction with the DnaJ-bound protein, DnaK hydrolyzes its bound ATP, resulting in the formation of a stable complex. GrpE releases ADP from DnaK; ATP binding to DnaK triggers the release of the substrate protein, thus completing the reaction cycle. Several rounds of ATP-dependent interactions between DnaJ, DnaK and GrpE are required for fully efficient folding.</text>
</comment>
<reference evidence="14 15" key="1">
    <citation type="journal article" date="2012" name="J. Bacteriol.">
        <title>Genome sequence of proteorhodopsin-containing sea ice bacterium Glaciecola punicea ACAM 611T.</title>
        <authorList>
            <person name="Qin Q.-L."/>
            <person name="Xie B.-B."/>
            <person name="Shu Y.-L."/>
            <person name="Rong J.-C."/>
            <person name="Zhao D.-L."/>
            <person name="Zhang X.-Y."/>
            <person name="Chen X.-L."/>
            <person name="Zhou B.-C."/>
            <person name="Zhanga Y.-Z."/>
        </authorList>
    </citation>
    <scope>NUCLEOTIDE SEQUENCE [LARGE SCALE GENOMIC DNA]</scope>
    <source>
        <strain evidence="14 15">ACAM 611</strain>
    </source>
</reference>
<dbReference type="STRING" id="56804.BAE46_07890"/>
<evidence type="ECO:0000256" key="2">
    <source>
        <dbReference type="ARBA" id="ARBA00009054"/>
    </source>
</evidence>
<dbReference type="GO" id="GO:0051087">
    <property type="term" value="F:protein-folding chaperone binding"/>
    <property type="evidence" value="ECO:0007669"/>
    <property type="project" value="InterPro"/>
</dbReference>
<evidence type="ECO:0000256" key="10">
    <source>
        <dbReference type="HAMAP-Rule" id="MF_01151"/>
    </source>
</evidence>
<dbReference type="SUPFAM" id="SSF58014">
    <property type="entry name" value="Coiled-coil domain of nucleotide exchange factor GrpE"/>
    <property type="match status" value="1"/>
</dbReference>
<evidence type="ECO:0000256" key="8">
    <source>
        <dbReference type="ARBA" id="ARBA00072274"/>
    </source>
</evidence>
<dbReference type="eggNOG" id="COG0576">
    <property type="taxonomic scope" value="Bacteria"/>
</dbReference>
<dbReference type="SUPFAM" id="SSF51064">
    <property type="entry name" value="Head domain of nucleotide exchange factor GrpE"/>
    <property type="match status" value="1"/>
</dbReference>
<evidence type="ECO:0000313" key="15">
    <source>
        <dbReference type="Proteomes" id="UP000053586"/>
    </source>
</evidence>
<name>H5T8U9_9ALTE</name>
<keyword evidence="15" id="KW-1185">Reference proteome</keyword>
<dbReference type="GO" id="GO:0000774">
    <property type="term" value="F:adenyl-nucleotide exchange factor activity"/>
    <property type="evidence" value="ECO:0007669"/>
    <property type="project" value="InterPro"/>
</dbReference>
<evidence type="ECO:0000313" key="14">
    <source>
        <dbReference type="EMBL" id="GAB54726.1"/>
    </source>
</evidence>
<dbReference type="GO" id="GO:0042803">
    <property type="term" value="F:protein homodimerization activity"/>
    <property type="evidence" value="ECO:0007669"/>
    <property type="project" value="InterPro"/>
</dbReference>
<feature type="region of interest" description="Disordered" evidence="13">
    <location>
        <begin position="1"/>
        <end position="41"/>
    </location>
</feature>
<dbReference type="CDD" id="cd00446">
    <property type="entry name" value="GrpE"/>
    <property type="match status" value="1"/>
</dbReference>
<dbReference type="PRINTS" id="PR00773">
    <property type="entry name" value="GRPEPROTEIN"/>
</dbReference>
<evidence type="ECO:0000256" key="1">
    <source>
        <dbReference type="ARBA" id="ARBA00004496"/>
    </source>
</evidence>
<dbReference type="NCBIfam" id="NF010738">
    <property type="entry name" value="PRK14140.1"/>
    <property type="match status" value="1"/>
</dbReference>
<dbReference type="RefSeq" id="WP_006003198.1">
    <property type="nucleotide sequence ID" value="NZ_BAET01000007.1"/>
</dbReference>
<dbReference type="InterPro" id="IPR000740">
    <property type="entry name" value="GrpE"/>
</dbReference>
<dbReference type="OrthoDB" id="9789811at2"/>
<keyword evidence="6 10" id="KW-0143">Chaperone</keyword>
<evidence type="ECO:0000256" key="9">
    <source>
        <dbReference type="ARBA" id="ARBA00076414"/>
    </source>
</evidence>
<evidence type="ECO:0000256" key="7">
    <source>
        <dbReference type="ARBA" id="ARBA00053401"/>
    </source>
</evidence>
<feature type="compositionally biased region" description="Polar residues" evidence="13">
    <location>
        <begin position="8"/>
        <end position="25"/>
    </location>
</feature>
<accession>H5T8U9</accession>
<dbReference type="InterPro" id="IPR009012">
    <property type="entry name" value="GrpE_head"/>
</dbReference>
<comment type="caution">
    <text evidence="14">The sequence shown here is derived from an EMBL/GenBank/DDBJ whole genome shotgun (WGS) entry which is preliminary data.</text>
</comment>
<comment type="similarity">
    <text evidence="2 10 12">Belongs to the GrpE family.</text>
</comment>
<keyword evidence="5 10" id="KW-0346">Stress response</keyword>
<dbReference type="Pfam" id="PF01025">
    <property type="entry name" value="GrpE"/>
    <property type="match status" value="1"/>
</dbReference>
<dbReference type="PANTHER" id="PTHR21237">
    <property type="entry name" value="GRPE PROTEIN"/>
    <property type="match status" value="1"/>
</dbReference>
<evidence type="ECO:0000256" key="11">
    <source>
        <dbReference type="RuleBase" id="RU000639"/>
    </source>
</evidence>
<evidence type="ECO:0000256" key="5">
    <source>
        <dbReference type="ARBA" id="ARBA00023016"/>
    </source>
</evidence>
<dbReference type="InterPro" id="IPR013805">
    <property type="entry name" value="GrpE_CC"/>
</dbReference>
<reference evidence="14 15" key="2">
    <citation type="journal article" date="2017" name="Antonie Van Leeuwenhoek">
        <title>Rhizobium rhizosphaerae sp. nov., a novel species isolated from rice rhizosphere.</title>
        <authorList>
            <person name="Zhao J.J."/>
            <person name="Zhang J."/>
            <person name="Zhang R.J."/>
            <person name="Zhang C.W."/>
            <person name="Yin H.Q."/>
            <person name="Zhang X.X."/>
        </authorList>
    </citation>
    <scope>NUCLEOTIDE SEQUENCE [LARGE SCALE GENOMIC DNA]</scope>
    <source>
        <strain evidence="14 15">ACAM 611</strain>
    </source>
</reference>
<dbReference type="GO" id="GO:0051082">
    <property type="term" value="F:unfolded protein binding"/>
    <property type="evidence" value="ECO:0007669"/>
    <property type="project" value="TreeGrafter"/>
</dbReference>
<evidence type="ECO:0000256" key="13">
    <source>
        <dbReference type="SAM" id="MobiDB-lite"/>
    </source>
</evidence>
<organism evidence="14 15">
    <name type="scientific">Glaciecola punicea ACAM 611</name>
    <dbReference type="NCBI Taxonomy" id="1121923"/>
    <lineage>
        <taxon>Bacteria</taxon>
        <taxon>Pseudomonadati</taxon>
        <taxon>Pseudomonadota</taxon>
        <taxon>Gammaproteobacteria</taxon>
        <taxon>Alteromonadales</taxon>
        <taxon>Alteromonadaceae</taxon>
        <taxon>Glaciecola</taxon>
    </lineage>
</organism>
<dbReference type="Gene3D" id="3.90.20.20">
    <property type="match status" value="1"/>
</dbReference>
<dbReference type="GO" id="GO:0005829">
    <property type="term" value="C:cytosol"/>
    <property type="evidence" value="ECO:0007669"/>
    <property type="project" value="TreeGrafter"/>
</dbReference>
<dbReference type="Gene3D" id="2.30.22.10">
    <property type="entry name" value="Head domain of nucleotide exchange factor GrpE"/>
    <property type="match status" value="1"/>
</dbReference>
<sequence length="217" mass="24081">MTHENASNKETQQPQNEADSSSQPEASEPLEGTVVGPESDEVLEEQGFDWKIYANELELKLAAAEAKIEDQKDSVLRSIANSENARRRADQEVDKARKFALEKFAGELLAVVDNLERATQAADAENESVKPLLEGIALTHKLFMSTFEKFGIELIDPQGEIFNPEQHQAMSLQENEEFSPNTVMAVMQKGYSLKGRLLRPAMVMVSRGGTTKVDTQV</sequence>
<dbReference type="AlphaFoldDB" id="H5T8U9"/>
<dbReference type="PROSITE" id="PS01071">
    <property type="entry name" value="GRPE"/>
    <property type="match status" value="1"/>
</dbReference>
<evidence type="ECO:0000256" key="12">
    <source>
        <dbReference type="RuleBase" id="RU004478"/>
    </source>
</evidence>
<evidence type="ECO:0000256" key="3">
    <source>
        <dbReference type="ARBA" id="ARBA00011738"/>
    </source>
</evidence>
<gene>
    <name evidence="10 14" type="primary">grpE</name>
    <name evidence="14" type="ORF">GPUN_0582</name>
</gene>
<evidence type="ECO:0000256" key="6">
    <source>
        <dbReference type="ARBA" id="ARBA00023186"/>
    </source>
</evidence>